<dbReference type="Pfam" id="PF03466">
    <property type="entry name" value="LysR_substrate"/>
    <property type="match status" value="1"/>
</dbReference>
<dbReference type="FunFam" id="1.10.10.10:FF:000001">
    <property type="entry name" value="LysR family transcriptional regulator"/>
    <property type="match status" value="1"/>
</dbReference>
<gene>
    <name evidence="6" type="ORF">SAMN04487991_0493</name>
</gene>
<reference evidence="7" key="1">
    <citation type="submission" date="2016-10" db="EMBL/GenBank/DDBJ databases">
        <authorList>
            <person name="Varghese N."/>
            <person name="Submissions S."/>
        </authorList>
    </citation>
    <scope>NUCLEOTIDE SEQUENCE [LARGE SCALE GENOMIC DNA]</scope>
    <source>
        <strain evidence="7">DSM 26471</strain>
    </source>
</reference>
<dbReference type="GO" id="GO:0043565">
    <property type="term" value="F:sequence-specific DNA binding"/>
    <property type="evidence" value="ECO:0007669"/>
    <property type="project" value="TreeGrafter"/>
</dbReference>
<keyword evidence="7" id="KW-1185">Reference proteome</keyword>
<keyword evidence="4" id="KW-0804">Transcription</keyword>
<dbReference type="EMBL" id="FORH01000001">
    <property type="protein sequence ID" value="SFI64654.1"/>
    <property type="molecule type" value="Genomic_DNA"/>
</dbReference>
<dbReference type="InterPro" id="IPR036388">
    <property type="entry name" value="WH-like_DNA-bd_sf"/>
</dbReference>
<evidence type="ECO:0000256" key="4">
    <source>
        <dbReference type="ARBA" id="ARBA00023163"/>
    </source>
</evidence>
<dbReference type="InterPro" id="IPR058163">
    <property type="entry name" value="LysR-type_TF_proteobact-type"/>
</dbReference>
<name>A0A1I3JWV1_9RHOB</name>
<evidence type="ECO:0000259" key="5">
    <source>
        <dbReference type="PROSITE" id="PS50931"/>
    </source>
</evidence>
<dbReference type="RefSeq" id="WP_090056720.1">
    <property type="nucleotide sequence ID" value="NZ_FORH01000001.1"/>
</dbReference>
<comment type="similarity">
    <text evidence="1">Belongs to the LysR transcriptional regulatory family.</text>
</comment>
<sequence length="294" mass="31828">MAIPIRDLHTFHVVARCGSMVAAARELGVTPGAISQRIKTIEDRYGARLFTRSRKGIALTKVGASFWSEIREAFGAIEAAHAAQLAGPATPLIRINAAPTYAWSSLVSDLGAFQAVHPKIRLTVETEDRLVDLRSEPVDLAIRHGLGTYPGLKSVWLCAPELIVVASPDLLAEKGPIRSAADCLNFTLLPDSTGKDWPLWLRAQGVDETRARYGTAFKDDFLTVKAATKGQGVALLNDVYVRDELAAGRLVRALDASWPTKFAYYAVGLPETFQRPPVAALVTWLQAASGPERG</sequence>
<evidence type="ECO:0000256" key="1">
    <source>
        <dbReference type="ARBA" id="ARBA00009437"/>
    </source>
</evidence>
<dbReference type="PROSITE" id="PS50931">
    <property type="entry name" value="HTH_LYSR"/>
    <property type="match status" value="1"/>
</dbReference>
<dbReference type="PANTHER" id="PTHR30537:SF26">
    <property type="entry name" value="GLYCINE CLEAVAGE SYSTEM TRANSCRIPTIONAL ACTIVATOR"/>
    <property type="match status" value="1"/>
</dbReference>
<organism evidence="6 7">
    <name type="scientific">Celeribacter neptunius</name>
    <dbReference type="NCBI Taxonomy" id="588602"/>
    <lineage>
        <taxon>Bacteria</taxon>
        <taxon>Pseudomonadati</taxon>
        <taxon>Pseudomonadota</taxon>
        <taxon>Alphaproteobacteria</taxon>
        <taxon>Rhodobacterales</taxon>
        <taxon>Roseobacteraceae</taxon>
        <taxon>Celeribacter</taxon>
    </lineage>
</organism>
<accession>A0A1I3JWV1</accession>
<dbReference type="PANTHER" id="PTHR30537">
    <property type="entry name" value="HTH-TYPE TRANSCRIPTIONAL REGULATOR"/>
    <property type="match status" value="1"/>
</dbReference>
<dbReference type="AlphaFoldDB" id="A0A1I3JWV1"/>
<dbReference type="Gene3D" id="1.10.10.10">
    <property type="entry name" value="Winged helix-like DNA-binding domain superfamily/Winged helix DNA-binding domain"/>
    <property type="match status" value="1"/>
</dbReference>
<dbReference type="GO" id="GO:0006351">
    <property type="term" value="P:DNA-templated transcription"/>
    <property type="evidence" value="ECO:0007669"/>
    <property type="project" value="TreeGrafter"/>
</dbReference>
<dbReference type="SUPFAM" id="SSF46785">
    <property type="entry name" value="Winged helix' DNA-binding domain"/>
    <property type="match status" value="1"/>
</dbReference>
<evidence type="ECO:0000256" key="2">
    <source>
        <dbReference type="ARBA" id="ARBA00023015"/>
    </source>
</evidence>
<dbReference type="Pfam" id="PF00126">
    <property type="entry name" value="HTH_1"/>
    <property type="match status" value="1"/>
</dbReference>
<keyword evidence="3" id="KW-0238">DNA-binding</keyword>
<dbReference type="InterPro" id="IPR000847">
    <property type="entry name" value="LysR_HTH_N"/>
</dbReference>
<dbReference type="InterPro" id="IPR005119">
    <property type="entry name" value="LysR_subst-bd"/>
</dbReference>
<dbReference type="GO" id="GO:0003700">
    <property type="term" value="F:DNA-binding transcription factor activity"/>
    <property type="evidence" value="ECO:0007669"/>
    <property type="project" value="InterPro"/>
</dbReference>
<evidence type="ECO:0000313" key="6">
    <source>
        <dbReference type="EMBL" id="SFI64654.1"/>
    </source>
</evidence>
<keyword evidence="2" id="KW-0805">Transcription regulation</keyword>
<evidence type="ECO:0000313" key="7">
    <source>
        <dbReference type="Proteomes" id="UP000199630"/>
    </source>
</evidence>
<protein>
    <submittedName>
        <fullName evidence="6">Transcriptional regulator, LysR family</fullName>
    </submittedName>
</protein>
<dbReference type="OrthoDB" id="9813056at2"/>
<dbReference type="SUPFAM" id="SSF53850">
    <property type="entry name" value="Periplasmic binding protein-like II"/>
    <property type="match status" value="1"/>
</dbReference>
<evidence type="ECO:0000256" key="3">
    <source>
        <dbReference type="ARBA" id="ARBA00023125"/>
    </source>
</evidence>
<proteinExistence type="inferred from homology"/>
<dbReference type="STRING" id="588602.SAMN04487991_0493"/>
<dbReference type="Gene3D" id="3.40.190.10">
    <property type="entry name" value="Periplasmic binding protein-like II"/>
    <property type="match status" value="2"/>
</dbReference>
<dbReference type="CDD" id="cd08432">
    <property type="entry name" value="PBP2_GcdR_TrpI_HvrB_AmpR_like"/>
    <property type="match status" value="1"/>
</dbReference>
<feature type="domain" description="HTH lysR-type" evidence="5">
    <location>
        <begin position="3"/>
        <end position="60"/>
    </location>
</feature>
<dbReference type="Proteomes" id="UP000199630">
    <property type="component" value="Unassembled WGS sequence"/>
</dbReference>
<dbReference type="InterPro" id="IPR036390">
    <property type="entry name" value="WH_DNA-bd_sf"/>
</dbReference>